<evidence type="ECO:0000256" key="1">
    <source>
        <dbReference type="SAM" id="MobiDB-lite"/>
    </source>
</evidence>
<evidence type="ECO:0000313" key="3">
    <source>
        <dbReference type="EMBL" id="EMZ24465.1"/>
    </source>
</evidence>
<keyword evidence="2" id="KW-0812">Transmembrane</keyword>
<proteinExistence type="predicted"/>
<reference evidence="3 4" key="1">
    <citation type="journal article" date="2014" name="Genome Announc.">
        <title>Draft genome sequences of the altered schaedler flora, a defined bacterial community from gnotobiotic mice.</title>
        <authorList>
            <person name="Wannemuehler M.J."/>
            <person name="Overstreet A.M."/>
            <person name="Ward D.V."/>
            <person name="Phillips G.J."/>
        </authorList>
    </citation>
    <scope>NUCLEOTIDE SEQUENCE [LARGE SCALE GENOMIC DNA]</scope>
    <source>
        <strain evidence="3 4">ASF492</strain>
    </source>
</reference>
<keyword evidence="4" id="KW-1185">Reference proteome</keyword>
<dbReference type="HOGENOM" id="CLU_2806058_0_0_9"/>
<dbReference type="Proteomes" id="UP000012589">
    <property type="component" value="Unassembled WGS sequence"/>
</dbReference>
<name>N2AEB1_9FIRM</name>
<gene>
    <name evidence="3" type="ORF">C823_03150</name>
</gene>
<keyword evidence="2" id="KW-1133">Transmembrane helix</keyword>
<dbReference type="EMBL" id="AQFT01000096">
    <property type="protein sequence ID" value="EMZ24465.1"/>
    <property type="molecule type" value="Genomic_DNA"/>
</dbReference>
<accession>N2AEB1</accession>
<dbReference type="STRING" id="1235802.C823_03150"/>
<evidence type="ECO:0000256" key="2">
    <source>
        <dbReference type="SAM" id="Phobius"/>
    </source>
</evidence>
<dbReference type="AlphaFoldDB" id="N2AEB1"/>
<feature type="transmembrane region" description="Helical" evidence="2">
    <location>
        <begin position="16"/>
        <end position="34"/>
    </location>
</feature>
<sequence length="67" mass="7843">MNIEDIAQLLLSQQAIFIYEIIILAVLVISIILLSKKRKLRKQIQISAQQRQVKRSLDDSLANQRRR</sequence>
<feature type="region of interest" description="Disordered" evidence="1">
    <location>
        <begin position="47"/>
        <end position="67"/>
    </location>
</feature>
<organism evidence="3 4">
    <name type="scientific">Eubacterium plexicaudatum ASF492</name>
    <dbReference type="NCBI Taxonomy" id="1235802"/>
    <lineage>
        <taxon>Bacteria</taxon>
        <taxon>Bacillati</taxon>
        <taxon>Bacillota</taxon>
        <taxon>Clostridia</taxon>
        <taxon>Eubacteriales</taxon>
        <taxon>Eubacteriaceae</taxon>
        <taxon>Eubacterium</taxon>
    </lineage>
</organism>
<keyword evidence="2" id="KW-0472">Membrane</keyword>
<comment type="caution">
    <text evidence="3">The sequence shown here is derived from an EMBL/GenBank/DDBJ whole genome shotgun (WGS) entry which is preliminary data.</text>
</comment>
<dbReference type="PATRIC" id="fig|1235802.3.peg.3333"/>
<evidence type="ECO:0000313" key="4">
    <source>
        <dbReference type="Proteomes" id="UP000012589"/>
    </source>
</evidence>
<protein>
    <submittedName>
        <fullName evidence="3">Uncharacterized protein</fullName>
    </submittedName>
</protein>